<dbReference type="Gene3D" id="1.10.287.70">
    <property type="match status" value="1"/>
</dbReference>
<dbReference type="SUPFAM" id="SSF49265">
    <property type="entry name" value="Fibronectin type III"/>
    <property type="match status" value="1"/>
</dbReference>
<protein>
    <submittedName>
        <fullName evidence="9">Uncharacterized protein</fullName>
    </submittedName>
</protein>
<dbReference type="Gene3D" id="3.40.190.10">
    <property type="entry name" value="Periplasmic binding protein-like II"/>
    <property type="match status" value="1"/>
</dbReference>
<name>A7SUD9_NEMVE</name>
<reference evidence="9 10" key="1">
    <citation type="journal article" date="2007" name="Science">
        <title>Sea anemone genome reveals ancestral eumetazoan gene repertoire and genomic organization.</title>
        <authorList>
            <person name="Putnam N.H."/>
            <person name="Srivastava M."/>
            <person name="Hellsten U."/>
            <person name="Dirks B."/>
            <person name="Chapman J."/>
            <person name="Salamov A."/>
            <person name="Terry A."/>
            <person name="Shapiro H."/>
            <person name="Lindquist E."/>
            <person name="Kapitonov V.V."/>
            <person name="Jurka J."/>
            <person name="Genikhovich G."/>
            <person name="Grigoriev I.V."/>
            <person name="Lucas S.M."/>
            <person name="Steele R.E."/>
            <person name="Finnerty J.R."/>
            <person name="Technau U."/>
            <person name="Martindale M.Q."/>
            <person name="Rokhsar D.S."/>
        </authorList>
    </citation>
    <scope>NUCLEOTIDE SEQUENCE [LARGE SCALE GENOMIC DNA]</scope>
    <source>
        <strain evidence="10">CH2 X CH6</strain>
    </source>
</reference>
<dbReference type="InterPro" id="IPR036116">
    <property type="entry name" value="FN3_sf"/>
</dbReference>
<feature type="transmembrane region" description="Helical" evidence="6">
    <location>
        <begin position="658"/>
        <end position="681"/>
    </location>
</feature>
<evidence type="ECO:0000313" key="9">
    <source>
        <dbReference type="EMBL" id="EDO32659.1"/>
    </source>
</evidence>
<feature type="domain" description="PA14" evidence="8">
    <location>
        <begin position="6"/>
        <end position="240"/>
    </location>
</feature>
<dbReference type="Gene3D" id="2.60.120.1560">
    <property type="match status" value="1"/>
</dbReference>
<feature type="transmembrane region" description="Helical" evidence="6">
    <location>
        <begin position="1003"/>
        <end position="1025"/>
    </location>
</feature>
<dbReference type="Pfam" id="PF00041">
    <property type="entry name" value="fn3"/>
    <property type="match status" value="2"/>
</dbReference>
<dbReference type="OMA" id="WCAFISM"/>
<dbReference type="SMART" id="SM00209">
    <property type="entry name" value="TSP1"/>
    <property type="match status" value="1"/>
</dbReference>
<accession>A7SUD9</accession>
<dbReference type="Proteomes" id="UP000001593">
    <property type="component" value="Unassembled WGS sequence"/>
</dbReference>
<keyword evidence="4" id="KW-0675">Receptor</keyword>
<dbReference type="InterPro" id="IPR003961">
    <property type="entry name" value="FN3_dom"/>
</dbReference>
<dbReference type="PANTHER" id="PTHR23036">
    <property type="entry name" value="CYTOKINE RECEPTOR"/>
    <property type="match status" value="1"/>
</dbReference>
<evidence type="ECO:0000256" key="3">
    <source>
        <dbReference type="ARBA" id="ARBA00023157"/>
    </source>
</evidence>
<keyword evidence="3" id="KW-1015">Disulfide bond</keyword>
<evidence type="ECO:0000259" key="8">
    <source>
        <dbReference type="PROSITE" id="PS51820"/>
    </source>
</evidence>
<dbReference type="PROSITE" id="PS51820">
    <property type="entry name" value="PA14"/>
    <property type="match status" value="1"/>
</dbReference>
<dbReference type="Pfam" id="PF00090">
    <property type="entry name" value="TSP_1"/>
    <property type="match status" value="1"/>
</dbReference>
<dbReference type="SUPFAM" id="SSF82895">
    <property type="entry name" value="TSP-1 type 1 repeat"/>
    <property type="match status" value="1"/>
</dbReference>
<feature type="transmembrane region" description="Helical" evidence="6">
    <location>
        <begin position="748"/>
        <end position="776"/>
    </location>
</feature>
<keyword evidence="1" id="KW-0732">Signal</keyword>
<keyword evidence="10" id="KW-1185">Reference proteome</keyword>
<dbReference type="InterPro" id="IPR013783">
    <property type="entry name" value="Ig-like_fold"/>
</dbReference>
<dbReference type="InterPro" id="IPR000884">
    <property type="entry name" value="TSP1_rpt"/>
</dbReference>
<dbReference type="eggNOG" id="KOG3513">
    <property type="taxonomic scope" value="Eukaryota"/>
</dbReference>
<evidence type="ECO:0000256" key="2">
    <source>
        <dbReference type="ARBA" id="ARBA00022737"/>
    </source>
</evidence>
<evidence type="ECO:0000313" key="10">
    <source>
        <dbReference type="Proteomes" id="UP000001593"/>
    </source>
</evidence>
<keyword evidence="6" id="KW-0812">Transmembrane</keyword>
<evidence type="ECO:0000256" key="1">
    <source>
        <dbReference type="ARBA" id="ARBA00022729"/>
    </source>
</evidence>
<keyword evidence="6" id="KW-0472">Membrane</keyword>
<dbReference type="InterPro" id="IPR050379">
    <property type="entry name" value="Type-I_Cytokine_Rcpt"/>
</dbReference>
<dbReference type="HOGENOM" id="CLU_292107_0_0_1"/>
<dbReference type="PROSITE" id="PS50092">
    <property type="entry name" value="TSP1"/>
    <property type="match status" value="1"/>
</dbReference>
<dbReference type="PANTHER" id="PTHR23036:SF195">
    <property type="entry name" value="FIBRONECTIN TYPE-III DOMAIN-CONTAINING PROTEIN"/>
    <property type="match status" value="1"/>
</dbReference>
<dbReference type="Gene3D" id="2.60.40.10">
    <property type="entry name" value="Immunoglobulins"/>
    <property type="match status" value="2"/>
</dbReference>
<dbReference type="AlphaFoldDB" id="A7SUD9"/>
<dbReference type="EMBL" id="DS469812">
    <property type="protein sequence ID" value="EDO32659.1"/>
    <property type="molecule type" value="Genomic_DNA"/>
</dbReference>
<dbReference type="PROSITE" id="PS50853">
    <property type="entry name" value="FN3"/>
    <property type="match status" value="2"/>
</dbReference>
<dbReference type="InterPro" id="IPR037524">
    <property type="entry name" value="PA14/GLEYA"/>
</dbReference>
<evidence type="ECO:0000256" key="4">
    <source>
        <dbReference type="ARBA" id="ARBA00023170"/>
    </source>
</evidence>
<dbReference type="Gene3D" id="2.20.100.10">
    <property type="entry name" value="Thrombospondin type-1 (TSP1) repeat"/>
    <property type="match status" value="1"/>
</dbReference>
<dbReference type="InParanoid" id="A7SUD9"/>
<keyword evidence="5" id="KW-0325">Glycoprotein</keyword>
<feature type="domain" description="Fibronectin type-III" evidence="7">
    <location>
        <begin position="309"/>
        <end position="420"/>
    </location>
</feature>
<evidence type="ECO:0000256" key="6">
    <source>
        <dbReference type="SAM" id="Phobius"/>
    </source>
</evidence>
<organism evidence="9 10">
    <name type="scientific">Nematostella vectensis</name>
    <name type="common">Starlet sea anemone</name>
    <dbReference type="NCBI Taxonomy" id="45351"/>
    <lineage>
        <taxon>Eukaryota</taxon>
        <taxon>Metazoa</taxon>
        <taxon>Cnidaria</taxon>
        <taxon>Anthozoa</taxon>
        <taxon>Hexacorallia</taxon>
        <taxon>Actiniaria</taxon>
        <taxon>Edwardsiidae</taxon>
        <taxon>Nematostella</taxon>
    </lineage>
</organism>
<dbReference type="CDD" id="cd00063">
    <property type="entry name" value="FN3"/>
    <property type="match status" value="2"/>
</dbReference>
<evidence type="ECO:0000259" key="7">
    <source>
        <dbReference type="PROSITE" id="PS50853"/>
    </source>
</evidence>
<keyword evidence="2" id="KW-0677">Repeat</keyword>
<keyword evidence="6" id="KW-1133">Transmembrane helix</keyword>
<dbReference type="InterPro" id="IPR036383">
    <property type="entry name" value="TSP1_rpt_sf"/>
</dbReference>
<dbReference type="PhylomeDB" id="A7SUD9"/>
<proteinExistence type="predicted"/>
<evidence type="ECO:0000256" key="5">
    <source>
        <dbReference type="ARBA" id="ARBA00023180"/>
    </source>
</evidence>
<dbReference type="SMART" id="SM00060">
    <property type="entry name" value="FN3"/>
    <property type="match status" value="2"/>
</dbReference>
<dbReference type="FunFam" id="2.60.40.10:FF:000028">
    <property type="entry name" value="Neuronal cell adhesion molecule"/>
    <property type="match status" value="1"/>
</dbReference>
<sequence>MVMPSADHFGVLKEFWDGIIPDTVEALKVDSRFPATPSVSVSIADFEDSGGRGNNYGQRLTAYFVAPETGNYTFYMSCDDQCELSISTDHHVINARKIIWIASWTGFRNRLHKGTSYSRIQSRDINKQSRPIHFILSRNHVIVSAYLRVHSRHCHMIVFAYLSIPDIFTCALTSQSQADTSPFLSVPFRFGAKQKSQPIDLSEGSIYYLQALMAQGRGNDHLSVGARFPDGLYVRPLTSKYLIRYKPDERYGAASPGAWGEWSACSATCGDGTQSRDRTCIAPPPIYIKTRLNGVDSRKCLGIRACPVPPSRITPGKSTSSSVIISWQPVTYENPDIRVRGYNVTYIILPIFPASSRNRRAVSHVVSSPEAGHVIVSADVHSVVLLGLRAHRDYCVRVATLTSDGQSMTSSCVNVTTEQTAPSAAPTGLSAVNKTSPHKVSVQWGPVPLGDQNGVILGYYIQLYPVSTADKEPRSKDAITIRILDPEMGALVPGVQSYTVYSVRVAAFTAEGTGPFSKAIYVETCRCPKRFFTNWWTLPPLTTNTTAPALPEGSFPRFLNTFIAHACGKCHNHRETVIEYITSNIQSHQPSQYDVRKSIRKFADLSFPLTEPEGEVGQDDDHVFVPVFKMMSSIVYFRRKLSGEVFARMVGSSVFQCWPLVLLIIVLSILLSHITCVIWFMDFRYNEAQFPSSFLRGALEGTWCAFISMTTVGYGDLFRNDLVYTYNQMSSLKYGDRYAVSFQARLFAIAWVLVGLVTMSFFVATVASSLTVQIVIMTKFPESSGKVGVLEGSIEVRIAAKINGTKGTNVIAFRTQDELVKNLTEGDLDGVLIDALGATRTDLPLPLTGYKQVKTYDLTYHYGVYLAGDAAKLEHLMIEYLVENPFVVEEPAYVLNTSESENKGDLDGVLIDALGATRTDLPLPLTDYKQVKTYDLTYHYGVYLAGDAAKLEHLMIEYLVENPFVVEEPAYVLNTSESENKTESVAKAAEVVHINFFDPSNSMYVMSVRVTLGALIGAVLCGLIYTCYRDGRCTGTHRGYQKASCGHRMTAKEMRVELQKVLETFYQNCQNVQRRLKAKHELERKLWIHYARTKDTLNDVQSTQC</sequence>
<gene>
    <name evidence="9" type="ORF">NEMVEDRAFT_v1g217642</name>
</gene>
<feature type="domain" description="Fibronectin type-III" evidence="7">
    <location>
        <begin position="425"/>
        <end position="527"/>
    </location>
</feature>
<dbReference type="SUPFAM" id="SSF81324">
    <property type="entry name" value="Voltage-gated potassium channels"/>
    <property type="match status" value="1"/>
</dbReference>